<dbReference type="InterPro" id="IPR018523">
    <property type="entry name" value="Isocitrate_lyase_ph_CS"/>
</dbReference>
<protein>
    <submittedName>
        <fullName evidence="1">Carboxyvinyl-carboxyphosphonate phosphorylmutase</fullName>
    </submittedName>
</protein>
<dbReference type="PROSITE" id="PS00161">
    <property type="entry name" value="ISOCITRATE_LYASE"/>
    <property type="match status" value="1"/>
</dbReference>
<reference evidence="2" key="1">
    <citation type="journal article" date="2019" name="Int. J. Syst. Evol. Microbiol.">
        <title>The Global Catalogue of Microorganisms (GCM) 10K type strain sequencing project: providing services to taxonomists for standard genome sequencing and annotation.</title>
        <authorList>
            <consortium name="The Broad Institute Genomics Platform"/>
            <consortium name="The Broad Institute Genome Sequencing Center for Infectious Disease"/>
            <person name="Wu L."/>
            <person name="Ma J."/>
        </authorList>
    </citation>
    <scope>NUCLEOTIDE SEQUENCE [LARGE SCALE GENOMIC DNA]</scope>
    <source>
        <strain evidence="2">KCTC 23314</strain>
    </source>
</reference>
<sequence length="296" mass="30999">MRDMLDSPGLTVAPGAYDGIGARLIAQAGFRAVYMTGAGTAMARGFPDFGLLTQTEMADNAGVMARSVDLPVIADADTGYGNELNTARTVREYEARGVAAIHIEDQVAPKRCGHLQGKEVVARAEFVSKIRAAVEARRSAEFLIIARTDARAMLGLDEAIARANAALDVGADIAFVEAPQTVEEVERIPREVHGACLLNIVGGGRTPVFDTAVAESMSYKLAIVPGLLVSAAIEAGDAALAALRATRRVPAVAASVGATFQRFGADDWDAMRRRFDAGASAIDTTVPALGTQGEGR</sequence>
<dbReference type="CDD" id="cd00377">
    <property type="entry name" value="ICL_PEPM"/>
    <property type="match status" value="1"/>
</dbReference>
<evidence type="ECO:0000313" key="1">
    <source>
        <dbReference type="EMBL" id="GHC77294.1"/>
    </source>
</evidence>
<dbReference type="InterPro" id="IPR015813">
    <property type="entry name" value="Pyrv/PenolPyrv_kinase-like_dom"/>
</dbReference>
<dbReference type="Gene3D" id="3.20.20.60">
    <property type="entry name" value="Phosphoenolpyruvate-binding domains"/>
    <property type="match status" value="1"/>
</dbReference>
<gene>
    <name evidence="1" type="ORF">GCM10007320_16710</name>
</gene>
<dbReference type="PANTHER" id="PTHR42905">
    <property type="entry name" value="PHOSPHOENOLPYRUVATE CARBOXYLASE"/>
    <property type="match status" value="1"/>
</dbReference>
<comment type="caution">
    <text evidence="1">The sequence shown here is derived from an EMBL/GenBank/DDBJ whole genome shotgun (WGS) entry which is preliminary data.</text>
</comment>
<dbReference type="EMBL" id="BMYK01000004">
    <property type="protein sequence ID" value="GHC77294.1"/>
    <property type="molecule type" value="Genomic_DNA"/>
</dbReference>
<name>A0ABQ3G097_9BURK</name>
<dbReference type="Proteomes" id="UP000626210">
    <property type="component" value="Unassembled WGS sequence"/>
</dbReference>
<organism evidence="1 2">
    <name type="scientific">Pseudorhodoferax aquiterrae</name>
    <dbReference type="NCBI Taxonomy" id="747304"/>
    <lineage>
        <taxon>Bacteria</taxon>
        <taxon>Pseudomonadati</taxon>
        <taxon>Pseudomonadota</taxon>
        <taxon>Betaproteobacteria</taxon>
        <taxon>Burkholderiales</taxon>
        <taxon>Comamonadaceae</taxon>
    </lineage>
</organism>
<dbReference type="Pfam" id="PF13714">
    <property type="entry name" value="PEP_mutase"/>
    <property type="match status" value="1"/>
</dbReference>
<accession>A0ABQ3G097</accession>
<evidence type="ECO:0000313" key="2">
    <source>
        <dbReference type="Proteomes" id="UP000626210"/>
    </source>
</evidence>
<keyword evidence="2" id="KW-1185">Reference proteome</keyword>
<dbReference type="SUPFAM" id="SSF51621">
    <property type="entry name" value="Phosphoenolpyruvate/pyruvate domain"/>
    <property type="match status" value="1"/>
</dbReference>
<dbReference type="InterPro" id="IPR039556">
    <property type="entry name" value="ICL/PEPM"/>
</dbReference>
<dbReference type="PANTHER" id="PTHR42905:SF2">
    <property type="entry name" value="PHOSPHOENOLPYRUVATE CARBOXYLASE FAMILY PROTEIN"/>
    <property type="match status" value="1"/>
</dbReference>
<dbReference type="InterPro" id="IPR040442">
    <property type="entry name" value="Pyrv_kinase-like_dom_sf"/>
</dbReference>
<proteinExistence type="predicted"/>